<evidence type="ECO:0000256" key="1">
    <source>
        <dbReference type="ARBA" id="ARBA00004903"/>
    </source>
</evidence>
<dbReference type="GO" id="GO:0046452">
    <property type="term" value="P:dihydrofolate metabolic process"/>
    <property type="evidence" value="ECO:0007669"/>
    <property type="project" value="TreeGrafter"/>
</dbReference>
<gene>
    <name evidence="8" type="ORF">IAB05_01285</name>
</gene>
<dbReference type="InterPro" id="IPR024072">
    <property type="entry name" value="DHFR-like_dom_sf"/>
</dbReference>
<comment type="caution">
    <text evidence="8">The sequence shown here is derived from an EMBL/GenBank/DDBJ whole genome shotgun (WGS) entry which is preliminary data.</text>
</comment>
<evidence type="ECO:0000256" key="5">
    <source>
        <dbReference type="ARBA" id="ARBA00022857"/>
    </source>
</evidence>
<comment type="similarity">
    <text evidence="2">Belongs to the dihydrofolate reductase family.</text>
</comment>
<dbReference type="PANTHER" id="PTHR48069">
    <property type="entry name" value="DIHYDROFOLATE REDUCTASE"/>
    <property type="match status" value="1"/>
</dbReference>
<dbReference type="GO" id="GO:0046654">
    <property type="term" value="P:tetrahydrofolate biosynthetic process"/>
    <property type="evidence" value="ECO:0007669"/>
    <property type="project" value="InterPro"/>
</dbReference>
<dbReference type="InterPro" id="IPR001796">
    <property type="entry name" value="DHFR_dom"/>
</dbReference>
<dbReference type="EC" id="1.5.1.3" evidence="3"/>
<dbReference type="PRINTS" id="PR00070">
    <property type="entry name" value="DHFR"/>
</dbReference>
<proteinExistence type="inferred from homology"/>
<sequence length="165" mass="18622">MKAIVCVDKEWGIGKNNGMLFHLPADLRFFKEKTVGKIIVMGGNNLLSFPGSKPLKNRTNIVLTDLYTRDDCVVVPTLQDLKEELKKYPTDDIFIVGGAMFYRTMIEYCSEAYVTKVDAVGGAAVFFPNLDQMPGWQLEAEGESISDNGYNLKFTTYKNNQVRKF</sequence>
<evidence type="ECO:0000313" key="9">
    <source>
        <dbReference type="Proteomes" id="UP000824094"/>
    </source>
</evidence>
<evidence type="ECO:0000313" key="8">
    <source>
        <dbReference type="EMBL" id="HIU60004.1"/>
    </source>
</evidence>
<dbReference type="CDD" id="cd00209">
    <property type="entry name" value="DHFR"/>
    <property type="match status" value="1"/>
</dbReference>
<dbReference type="AlphaFoldDB" id="A0A9D1SGW7"/>
<keyword evidence="6" id="KW-0560">Oxidoreductase</keyword>
<evidence type="ECO:0000256" key="2">
    <source>
        <dbReference type="ARBA" id="ARBA00009539"/>
    </source>
</evidence>
<organism evidence="8 9">
    <name type="scientific">Candidatus Stercoripulliclostridium merdigallinarum</name>
    <dbReference type="NCBI Taxonomy" id="2840951"/>
    <lineage>
        <taxon>Bacteria</taxon>
        <taxon>Bacillati</taxon>
        <taxon>Bacillota</taxon>
        <taxon>Clostridia</taxon>
        <taxon>Eubacteriales</taxon>
        <taxon>Candidatus Stercoripulliclostridium</taxon>
    </lineage>
</organism>
<reference evidence="8" key="1">
    <citation type="submission" date="2020-10" db="EMBL/GenBank/DDBJ databases">
        <authorList>
            <person name="Gilroy R."/>
        </authorList>
    </citation>
    <scope>NUCLEOTIDE SEQUENCE</scope>
    <source>
        <strain evidence="8">18911</strain>
    </source>
</reference>
<dbReference type="PANTHER" id="PTHR48069:SF3">
    <property type="entry name" value="DIHYDROFOLATE REDUCTASE"/>
    <property type="match status" value="1"/>
</dbReference>
<keyword evidence="4" id="KW-0554">One-carbon metabolism</keyword>
<dbReference type="SUPFAM" id="SSF53597">
    <property type="entry name" value="Dihydrofolate reductase-like"/>
    <property type="match status" value="1"/>
</dbReference>
<dbReference type="GO" id="GO:0050661">
    <property type="term" value="F:NADP binding"/>
    <property type="evidence" value="ECO:0007669"/>
    <property type="project" value="InterPro"/>
</dbReference>
<accession>A0A9D1SGW7</accession>
<dbReference type="GO" id="GO:0004146">
    <property type="term" value="F:dihydrofolate reductase activity"/>
    <property type="evidence" value="ECO:0007669"/>
    <property type="project" value="UniProtKB-EC"/>
</dbReference>
<evidence type="ECO:0000256" key="3">
    <source>
        <dbReference type="ARBA" id="ARBA00012856"/>
    </source>
</evidence>
<dbReference type="Gene3D" id="3.40.430.10">
    <property type="entry name" value="Dihydrofolate Reductase, subunit A"/>
    <property type="match status" value="1"/>
</dbReference>
<protein>
    <recommendedName>
        <fullName evidence="3">dihydrofolate reductase</fullName>
        <ecNumber evidence="3">1.5.1.3</ecNumber>
    </recommendedName>
</protein>
<name>A0A9D1SGW7_9FIRM</name>
<dbReference type="GO" id="GO:0046655">
    <property type="term" value="P:folic acid metabolic process"/>
    <property type="evidence" value="ECO:0007669"/>
    <property type="project" value="TreeGrafter"/>
</dbReference>
<keyword evidence="5" id="KW-0521">NADP</keyword>
<reference evidence="8" key="2">
    <citation type="journal article" date="2021" name="PeerJ">
        <title>Extensive microbial diversity within the chicken gut microbiome revealed by metagenomics and culture.</title>
        <authorList>
            <person name="Gilroy R."/>
            <person name="Ravi A."/>
            <person name="Getino M."/>
            <person name="Pursley I."/>
            <person name="Horton D.L."/>
            <person name="Alikhan N.F."/>
            <person name="Baker D."/>
            <person name="Gharbi K."/>
            <person name="Hall N."/>
            <person name="Watson M."/>
            <person name="Adriaenssens E.M."/>
            <person name="Foster-Nyarko E."/>
            <person name="Jarju S."/>
            <person name="Secka A."/>
            <person name="Antonio M."/>
            <person name="Oren A."/>
            <person name="Chaudhuri R.R."/>
            <person name="La Ragione R."/>
            <person name="Hildebrand F."/>
            <person name="Pallen M.J."/>
        </authorList>
    </citation>
    <scope>NUCLEOTIDE SEQUENCE</scope>
    <source>
        <strain evidence="8">18911</strain>
    </source>
</reference>
<evidence type="ECO:0000256" key="4">
    <source>
        <dbReference type="ARBA" id="ARBA00022563"/>
    </source>
</evidence>
<dbReference type="PROSITE" id="PS51330">
    <property type="entry name" value="DHFR_2"/>
    <property type="match status" value="1"/>
</dbReference>
<comment type="pathway">
    <text evidence="1">Cofactor biosynthesis; tetrahydrofolate biosynthesis; 5,6,7,8-tetrahydrofolate from 7,8-dihydrofolate: step 1/1.</text>
</comment>
<dbReference type="EMBL" id="DVNF01000041">
    <property type="protein sequence ID" value="HIU60004.1"/>
    <property type="molecule type" value="Genomic_DNA"/>
</dbReference>
<dbReference type="InterPro" id="IPR012259">
    <property type="entry name" value="DHFR"/>
</dbReference>
<dbReference type="Pfam" id="PF00186">
    <property type="entry name" value="DHFR_1"/>
    <property type="match status" value="1"/>
</dbReference>
<dbReference type="Proteomes" id="UP000824094">
    <property type="component" value="Unassembled WGS sequence"/>
</dbReference>
<feature type="domain" description="DHFR" evidence="7">
    <location>
        <begin position="1"/>
        <end position="159"/>
    </location>
</feature>
<dbReference type="GO" id="GO:0006730">
    <property type="term" value="P:one-carbon metabolic process"/>
    <property type="evidence" value="ECO:0007669"/>
    <property type="project" value="UniProtKB-KW"/>
</dbReference>
<evidence type="ECO:0000256" key="6">
    <source>
        <dbReference type="ARBA" id="ARBA00023002"/>
    </source>
</evidence>
<evidence type="ECO:0000259" key="7">
    <source>
        <dbReference type="PROSITE" id="PS51330"/>
    </source>
</evidence>